<dbReference type="EMBL" id="CM007369">
    <property type="protein sequence ID" value="OIW05442.1"/>
    <property type="molecule type" value="Genomic_DNA"/>
</dbReference>
<dbReference type="Proteomes" id="UP000188354">
    <property type="component" value="Chromosome LG09"/>
</dbReference>
<evidence type="ECO:0000313" key="1">
    <source>
        <dbReference type="EMBL" id="OIW05442.1"/>
    </source>
</evidence>
<reference evidence="1 2" key="1">
    <citation type="journal article" date="2017" name="Plant Biotechnol. J.">
        <title>A comprehensive draft genome sequence for lupin (Lupinus angustifolius), an emerging health food: insights into plant-microbe interactions and legume evolution.</title>
        <authorList>
            <person name="Hane J.K."/>
            <person name="Ming Y."/>
            <person name="Kamphuis L.G."/>
            <person name="Nelson M.N."/>
            <person name="Garg G."/>
            <person name="Atkins C.A."/>
            <person name="Bayer P.E."/>
            <person name="Bravo A."/>
            <person name="Bringans S."/>
            <person name="Cannon S."/>
            <person name="Edwards D."/>
            <person name="Foley R."/>
            <person name="Gao L.L."/>
            <person name="Harrison M.J."/>
            <person name="Huang W."/>
            <person name="Hurgobin B."/>
            <person name="Li S."/>
            <person name="Liu C.W."/>
            <person name="McGrath A."/>
            <person name="Morahan G."/>
            <person name="Murray J."/>
            <person name="Weller J."/>
            <person name="Jian J."/>
            <person name="Singh K.B."/>
        </authorList>
    </citation>
    <scope>NUCLEOTIDE SEQUENCE [LARGE SCALE GENOMIC DNA]</scope>
    <source>
        <strain evidence="2">cv. Tanjil</strain>
        <tissue evidence="1">Whole plant</tissue>
    </source>
</reference>
<organism evidence="1 2">
    <name type="scientific">Lupinus angustifolius</name>
    <name type="common">Narrow-leaved blue lupine</name>
    <dbReference type="NCBI Taxonomy" id="3871"/>
    <lineage>
        <taxon>Eukaryota</taxon>
        <taxon>Viridiplantae</taxon>
        <taxon>Streptophyta</taxon>
        <taxon>Embryophyta</taxon>
        <taxon>Tracheophyta</taxon>
        <taxon>Spermatophyta</taxon>
        <taxon>Magnoliopsida</taxon>
        <taxon>eudicotyledons</taxon>
        <taxon>Gunneridae</taxon>
        <taxon>Pentapetalae</taxon>
        <taxon>rosids</taxon>
        <taxon>fabids</taxon>
        <taxon>Fabales</taxon>
        <taxon>Fabaceae</taxon>
        <taxon>Papilionoideae</taxon>
        <taxon>50 kb inversion clade</taxon>
        <taxon>genistoids sensu lato</taxon>
        <taxon>core genistoids</taxon>
        <taxon>Genisteae</taxon>
        <taxon>Lupinus</taxon>
    </lineage>
</organism>
<gene>
    <name evidence="1" type="ORF">TanjilG_12033</name>
</gene>
<sequence>MSQPDSTPRKVVFIMRDQSLDTSKSYESYSQRMSQTSSCSQGGFQEKFFHNAVAKTIGEMIHVGQQSLSGSADYDPEHLEYLTPLKRLGSSAMFDDTQDLVFAQMSSMKNAKHVNNE</sequence>
<proteinExistence type="predicted"/>
<keyword evidence="2" id="KW-1185">Reference proteome</keyword>
<name>A0A1J7HGA2_LUPAN</name>
<dbReference type="Gramene" id="OIW05442">
    <property type="protein sequence ID" value="OIW05442"/>
    <property type="gene ID" value="TanjilG_12033"/>
</dbReference>
<dbReference type="AlphaFoldDB" id="A0A1J7HGA2"/>
<evidence type="ECO:0000313" key="2">
    <source>
        <dbReference type="Proteomes" id="UP000188354"/>
    </source>
</evidence>
<protein>
    <submittedName>
        <fullName evidence="1">Uncharacterized protein</fullName>
    </submittedName>
</protein>
<accession>A0A1J7HGA2</accession>